<accession>K2R0S1</accession>
<feature type="transmembrane region" description="Helical" evidence="1">
    <location>
        <begin position="164"/>
        <end position="187"/>
    </location>
</feature>
<feature type="transmembrane region" description="Helical" evidence="1">
    <location>
        <begin position="52"/>
        <end position="74"/>
    </location>
</feature>
<sequence length="195" mass="21730">MGYLICDKCGEYYQLQEGESPEDFDLACECGGELVYSESIDIPKIAIPFWKAIIIVLLSIASIILLMLIYNAGIISKNPAYLSVGLSFQLLLAIPIGAVLGYGLPHFIKSDWNYGYKYTETRIGKTFMSSKVISPLIIGFILIIIIIGDQLMHLGRISPYMTPFINIVIEISVIFLIIGVIAGLYTFKTKYVTIR</sequence>
<evidence type="ECO:0000256" key="1">
    <source>
        <dbReference type="SAM" id="Phobius"/>
    </source>
</evidence>
<dbReference type="RefSeq" id="WP_004031970.1">
    <property type="nucleotide sequence ID" value="NZ_AMPO01000013.1"/>
</dbReference>
<feature type="transmembrane region" description="Helical" evidence="1">
    <location>
        <begin position="80"/>
        <end position="104"/>
    </location>
</feature>
<feature type="transmembrane region" description="Helical" evidence="1">
    <location>
        <begin position="132"/>
        <end position="152"/>
    </location>
</feature>
<comment type="caution">
    <text evidence="2">The sequence shown here is derived from an EMBL/GenBank/DDBJ whole genome shotgun (WGS) entry which is preliminary data.</text>
</comment>
<dbReference type="Proteomes" id="UP000007360">
    <property type="component" value="Unassembled WGS sequence"/>
</dbReference>
<keyword evidence="1" id="KW-0812">Transmembrane</keyword>
<evidence type="ECO:0000313" key="3">
    <source>
        <dbReference type="Proteomes" id="UP000007360"/>
    </source>
</evidence>
<keyword evidence="3" id="KW-1185">Reference proteome</keyword>
<dbReference type="EMBL" id="AMPO01000013">
    <property type="protein sequence ID" value="EKF84772.1"/>
    <property type="molecule type" value="Genomic_DNA"/>
</dbReference>
<keyword evidence="1" id="KW-0472">Membrane</keyword>
<dbReference type="OrthoDB" id="70331at2157"/>
<evidence type="ECO:0000313" key="2">
    <source>
        <dbReference type="EMBL" id="EKF84772.1"/>
    </source>
</evidence>
<dbReference type="PATRIC" id="fig|1204725.3.peg.2451"/>
<reference evidence="2 3" key="1">
    <citation type="journal article" date="2012" name="J. Bacteriol.">
        <title>Draft genome sequence of Methanobacterium formicicum DSM 3637, an archaebacterium isolated from the methane producer amoeba Pelomyxa palustris.</title>
        <authorList>
            <person name="Gutierrez G."/>
        </authorList>
    </citation>
    <scope>NUCLEOTIDE SEQUENCE [LARGE SCALE GENOMIC DNA]</scope>
    <source>
        <strain evidence="3">DSM 3637 / PP1</strain>
    </source>
</reference>
<keyword evidence="1" id="KW-1133">Transmembrane helix</keyword>
<protein>
    <submittedName>
        <fullName evidence="2">Uncharacterized protein</fullName>
    </submittedName>
</protein>
<proteinExistence type="predicted"/>
<name>K2R0S1_METFP</name>
<organism evidence="2 3">
    <name type="scientific">Methanobacterium formicicum (strain DSM 3637 / PP1)</name>
    <dbReference type="NCBI Taxonomy" id="1204725"/>
    <lineage>
        <taxon>Archaea</taxon>
        <taxon>Methanobacteriati</taxon>
        <taxon>Methanobacteriota</taxon>
        <taxon>Methanomada group</taxon>
        <taxon>Methanobacteria</taxon>
        <taxon>Methanobacteriales</taxon>
        <taxon>Methanobacteriaceae</taxon>
        <taxon>Methanobacterium</taxon>
    </lineage>
</organism>
<gene>
    <name evidence="2" type="ORF">A994_12201</name>
</gene>
<dbReference type="AlphaFoldDB" id="K2R0S1"/>